<dbReference type="Proteomes" id="UP001060085">
    <property type="component" value="Linkage Group LG07"/>
</dbReference>
<comment type="caution">
    <text evidence="1">The sequence shown here is derived from an EMBL/GenBank/DDBJ whole genome shotgun (WGS) entry which is preliminary data.</text>
</comment>
<organism evidence="1 2">
    <name type="scientific">Catharanthus roseus</name>
    <name type="common">Madagascar periwinkle</name>
    <name type="synonym">Vinca rosea</name>
    <dbReference type="NCBI Taxonomy" id="4058"/>
    <lineage>
        <taxon>Eukaryota</taxon>
        <taxon>Viridiplantae</taxon>
        <taxon>Streptophyta</taxon>
        <taxon>Embryophyta</taxon>
        <taxon>Tracheophyta</taxon>
        <taxon>Spermatophyta</taxon>
        <taxon>Magnoliopsida</taxon>
        <taxon>eudicotyledons</taxon>
        <taxon>Gunneridae</taxon>
        <taxon>Pentapetalae</taxon>
        <taxon>asterids</taxon>
        <taxon>lamiids</taxon>
        <taxon>Gentianales</taxon>
        <taxon>Apocynaceae</taxon>
        <taxon>Rauvolfioideae</taxon>
        <taxon>Vinceae</taxon>
        <taxon>Catharanthinae</taxon>
        <taxon>Catharanthus</taxon>
    </lineage>
</organism>
<gene>
    <name evidence="1" type="ORF">M9H77_31219</name>
</gene>
<sequence>MGLEGIQEETGGGTAEPTAGAWCIRTVGTVCPTASAKETVSRYMIRPILGEELKANAEHLHIKTGSPILTDEQLMFQHTGGSNKSQVYGFGSQSAVVIPKRRGGSSNSMSSVASVSCTAGHEACIERGRRLWGYM</sequence>
<accession>A0ACC0A240</accession>
<dbReference type="EMBL" id="CM044707">
    <property type="protein sequence ID" value="KAI5654032.1"/>
    <property type="molecule type" value="Genomic_DNA"/>
</dbReference>
<evidence type="ECO:0000313" key="2">
    <source>
        <dbReference type="Proteomes" id="UP001060085"/>
    </source>
</evidence>
<name>A0ACC0A240_CATRO</name>
<reference evidence="2" key="1">
    <citation type="journal article" date="2023" name="Nat. Plants">
        <title>Single-cell RNA sequencing provides a high-resolution roadmap for understanding the multicellular compartmentation of specialized metabolism.</title>
        <authorList>
            <person name="Sun S."/>
            <person name="Shen X."/>
            <person name="Li Y."/>
            <person name="Li Y."/>
            <person name="Wang S."/>
            <person name="Li R."/>
            <person name="Zhang H."/>
            <person name="Shen G."/>
            <person name="Guo B."/>
            <person name="Wei J."/>
            <person name="Xu J."/>
            <person name="St-Pierre B."/>
            <person name="Chen S."/>
            <person name="Sun C."/>
        </authorList>
    </citation>
    <scope>NUCLEOTIDE SEQUENCE [LARGE SCALE GENOMIC DNA]</scope>
</reference>
<evidence type="ECO:0000313" key="1">
    <source>
        <dbReference type="EMBL" id="KAI5654032.1"/>
    </source>
</evidence>
<protein>
    <submittedName>
        <fullName evidence="1">Uncharacterized protein</fullName>
    </submittedName>
</protein>
<keyword evidence="2" id="KW-1185">Reference proteome</keyword>
<proteinExistence type="predicted"/>